<evidence type="ECO:0000313" key="3">
    <source>
        <dbReference type="Proteomes" id="UP000031036"/>
    </source>
</evidence>
<keyword evidence="3" id="KW-1185">Reference proteome</keyword>
<proteinExistence type="predicted"/>
<accession>A0A0B2VYC6</accession>
<dbReference type="AlphaFoldDB" id="A0A0B2VYC6"/>
<dbReference type="EMBL" id="JPKZ01000532">
    <property type="protein sequence ID" value="KHN86668.1"/>
    <property type="molecule type" value="Genomic_DNA"/>
</dbReference>
<comment type="caution">
    <text evidence="2">The sequence shown here is derived from an EMBL/GenBank/DDBJ whole genome shotgun (WGS) entry which is preliminary data.</text>
</comment>
<organism evidence="2 3">
    <name type="scientific">Toxocara canis</name>
    <name type="common">Canine roundworm</name>
    <dbReference type="NCBI Taxonomy" id="6265"/>
    <lineage>
        <taxon>Eukaryota</taxon>
        <taxon>Metazoa</taxon>
        <taxon>Ecdysozoa</taxon>
        <taxon>Nematoda</taxon>
        <taxon>Chromadorea</taxon>
        <taxon>Rhabditida</taxon>
        <taxon>Spirurina</taxon>
        <taxon>Ascaridomorpha</taxon>
        <taxon>Ascaridoidea</taxon>
        <taxon>Toxocaridae</taxon>
        <taxon>Toxocara</taxon>
    </lineage>
</organism>
<feature type="region of interest" description="Disordered" evidence="1">
    <location>
        <begin position="64"/>
        <end position="102"/>
    </location>
</feature>
<evidence type="ECO:0000313" key="2">
    <source>
        <dbReference type="EMBL" id="KHN86668.1"/>
    </source>
</evidence>
<name>A0A0B2VYC6_TOXCA</name>
<sequence length="136" mass="14892">MKVLNSQGPPLLPTYSSFGVFSRKISIRSAFRSEAGSVNVPPTEFMLTSRYSTAFPWQRTSGLVRTPDELPSETSTRSNSSSCLRFRPAHATHPDVSGGPSLHEPYLAKPFDSASVAENFSLPNATMKHMVCRRGS</sequence>
<protein>
    <submittedName>
        <fullName evidence="2">Uncharacterized protein</fullName>
    </submittedName>
</protein>
<dbReference type="Proteomes" id="UP000031036">
    <property type="component" value="Unassembled WGS sequence"/>
</dbReference>
<evidence type="ECO:0000256" key="1">
    <source>
        <dbReference type="SAM" id="MobiDB-lite"/>
    </source>
</evidence>
<reference evidence="2 3" key="1">
    <citation type="submission" date="2014-11" db="EMBL/GenBank/DDBJ databases">
        <title>Genetic blueprint of the zoonotic pathogen Toxocara canis.</title>
        <authorList>
            <person name="Zhu X.-Q."/>
            <person name="Korhonen P.K."/>
            <person name="Cai H."/>
            <person name="Young N.D."/>
            <person name="Nejsum P."/>
            <person name="von Samson-Himmelstjerna G."/>
            <person name="Boag P.R."/>
            <person name="Tan P."/>
            <person name="Li Q."/>
            <person name="Min J."/>
            <person name="Yang Y."/>
            <person name="Wang X."/>
            <person name="Fang X."/>
            <person name="Hall R.S."/>
            <person name="Hofmann A."/>
            <person name="Sternberg P.W."/>
            <person name="Jex A.R."/>
            <person name="Gasser R.B."/>
        </authorList>
    </citation>
    <scope>NUCLEOTIDE SEQUENCE [LARGE SCALE GENOMIC DNA]</scope>
    <source>
        <strain evidence="2">PN_DK_2014</strain>
    </source>
</reference>
<feature type="non-terminal residue" evidence="2">
    <location>
        <position position="136"/>
    </location>
</feature>
<feature type="compositionally biased region" description="Low complexity" evidence="1">
    <location>
        <begin position="72"/>
        <end position="82"/>
    </location>
</feature>
<gene>
    <name evidence="2" type="ORF">Tcan_01094</name>
</gene>